<feature type="chain" id="PRO_5046745134" evidence="1">
    <location>
        <begin position="33"/>
        <end position="278"/>
    </location>
</feature>
<keyword evidence="3" id="KW-1185">Reference proteome</keyword>
<accession>A0ABS6LAD8</accession>
<comment type="caution">
    <text evidence="2">The sequence shown here is derived from an EMBL/GenBank/DDBJ whole genome shotgun (WGS) entry which is preliminary data.</text>
</comment>
<protein>
    <submittedName>
        <fullName evidence="2">DUF4198 domain-containing protein</fullName>
    </submittedName>
</protein>
<sequence>MRGYTFPVPRKLIKVSGLFLATLALCGTNAFAHDFWILPHDAMSKNGDKVIFELRIGPGVPGKQTPRLPGLIATFDAQDALGQQNVEGHDGALVIGHLKTRVPGATITSLTTNGAKITLPADEFEDYLKEEGLNKIVKARAENGESDQPGVELFYRCAKSVILVDNQSKGYDNVLGLEHELVPLTDPIKYTPGKPFVVRLFANSRPLARLQVKAELNTTPPTILRAITDKNGLVSFNLPMKGEWLFSSVDMDVSPVDGADWKSIWASLTIPVAEGNAG</sequence>
<dbReference type="EMBL" id="JAFMOY010000095">
    <property type="protein sequence ID" value="MBU9843675.1"/>
    <property type="molecule type" value="Genomic_DNA"/>
</dbReference>
<keyword evidence="1" id="KW-0732">Signal</keyword>
<reference evidence="2 3" key="1">
    <citation type="submission" date="2021-03" db="EMBL/GenBank/DDBJ databases">
        <title>Five novel Rahnella species.</title>
        <authorList>
            <person name="Brady C."/>
            <person name="Asselin J."/>
            <person name="Beer S."/>
            <person name="Bruberg M.B."/>
            <person name="Crampton B."/>
            <person name="Venter S."/>
            <person name="Arnold D."/>
            <person name="Denman S."/>
        </authorList>
    </citation>
    <scope>NUCLEOTIDE SEQUENCE [LARGE SCALE GENOMIC DNA]</scope>
    <source>
        <strain evidence="2 3">FRB 231</strain>
    </source>
</reference>
<organism evidence="2 3">
    <name type="scientific">Rahnella ecdela</name>
    <dbReference type="NCBI Taxonomy" id="2816250"/>
    <lineage>
        <taxon>Bacteria</taxon>
        <taxon>Pseudomonadati</taxon>
        <taxon>Pseudomonadota</taxon>
        <taxon>Gammaproteobacteria</taxon>
        <taxon>Enterobacterales</taxon>
        <taxon>Yersiniaceae</taxon>
        <taxon>Rahnella</taxon>
    </lineage>
</organism>
<dbReference type="Pfam" id="PF10670">
    <property type="entry name" value="DUF4198"/>
    <property type="match status" value="1"/>
</dbReference>
<gene>
    <name evidence="2" type="ORF">J1784_01310</name>
</gene>
<dbReference type="Proteomes" id="UP000739284">
    <property type="component" value="Unassembled WGS sequence"/>
</dbReference>
<evidence type="ECO:0000313" key="3">
    <source>
        <dbReference type="Proteomes" id="UP000739284"/>
    </source>
</evidence>
<name>A0ABS6LAD8_9GAMM</name>
<dbReference type="InterPro" id="IPR019613">
    <property type="entry name" value="DUF4198"/>
</dbReference>
<evidence type="ECO:0000313" key="2">
    <source>
        <dbReference type="EMBL" id="MBU9843675.1"/>
    </source>
</evidence>
<evidence type="ECO:0000256" key="1">
    <source>
        <dbReference type="SAM" id="SignalP"/>
    </source>
</evidence>
<proteinExistence type="predicted"/>
<feature type="signal peptide" evidence="1">
    <location>
        <begin position="1"/>
        <end position="32"/>
    </location>
</feature>
<dbReference type="RefSeq" id="WP_217147724.1">
    <property type="nucleotide sequence ID" value="NZ_JAFMOY010000095.1"/>
</dbReference>